<dbReference type="Pfam" id="PF02653">
    <property type="entry name" value="BPD_transp_2"/>
    <property type="match status" value="1"/>
</dbReference>
<protein>
    <submittedName>
        <fullName evidence="10">Branched-chain amino acid ABC transporter permease protein</fullName>
    </submittedName>
</protein>
<proteinExistence type="inferred from homology"/>
<dbReference type="InterPro" id="IPR001851">
    <property type="entry name" value="ABC_transp_permease"/>
</dbReference>
<feature type="transmembrane region" description="Helical" evidence="9">
    <location>
        <begin position="12"/>
        <end position="31"/>
    </location>
</feature>
<dbReference type="InterPro" id="IPR052157">
    <property type="entry name" value="BCAA_transport_permease"/>
</dbReference>
<feature type="transmembrane region" description="Helical" evidence="9">
    <location>
        <begin position="152"/>
        <end position="171"/>
    </location>
</feature>
<reference evidence="10" key="1">
    <citation type="submission" date="2013-12" db="EMBL/GenBank/DDBJ databases">
        <title>Complete genome sequence of Rhizobium etli bv. mimosae IE4771.</title>
        <authorList>
            <person name="Bustos P."/>
            <person name="Santamaria R.I."/>
            <person name="Lozano L."/>
            <person name="Ormeno-Orrillo E."/>
            <person name="Rogel M.A."/>
            <person name="Romero D."/>
            <person name="Cevallos M.A."/>
            <person name="Martinez-Romero E."/>
            <person name="Gonzalez V."/>
        </authorList>
    </citation>
    <scope>NUCLEOTIDE SEQUENCE [LARGE SCALE GENOMIC DNA]</scope>
    <source>
        <strain evidence="10">IE4771</strain>
    </source>
</reference>
<name>A0A060HYN0_RHIET</name>
<accession>A0A060HYN0</accession>
<comment type="similarity">
    <text evidence="8">Belongs to the binding-protein-dependent transport system permease family. LivHM subfamily.</text>
</comment>
<feature type="transmembrane region" description="Helical" evidence="9">
    <location>
        <begin position="64"/>
        <end position="88"/>
    </location>
</feature>
<keyword evidence="2" id="KW-0813">Transport</keyword>
<dbReference type="EMBL" id="CP006986">
    <property type="protein sequence ID" value="AIC26672.1"/>
    <property type="molecule type" value="Genomic_DNA"/>
</dbReference>
<evidence type="ECO:0000256" key="1">
    <source>
        <dbReference type="ARBA" id="ARBA00004651"/>
    </source>
</evidence>
<gene>
    <name evidence="10" type="ORF">IE4771_CH01528</name>
</gene>
<evidence type="ECO:0000256" key="5">
    <source>
        <dbReference type="ARBA" id="ARBA00022970"/>
    </source>
</evidence>
<feature type="transmembrane region" description="Helical" evidence="9">
    <location>
        <begin position="38"/>
        <end position="58"/>
    </location>
</feature>
<evidence type="ECO:0000313" key="10">
    <source>
        <dbReference type="EMBL" id="AIC26672.1"/>
    </source>
</evidence>
<keyword evidence="6 9" id="KW-1133">Transmembrane helix</keyword>
<evidence type="ECO:0000256" key="9">
    <source>
        <dbReference type="SAM" id="Phobius"/>
    </source>
</evidence>
<evidence type="ECO:0000256" key="2">
    <source>
        <dbReference type="ARBA" id="ARBA00022448"/>
    </source>
</evidence>
<dbReference type="OrthoDB" id="8116969at2"/>
<feature type="transmembrane region" description="Helical" evidence="9">
    <location>
        <begin position="100"/>
        <end position="122"/>
    </location>
</feature>
<evidence type="ECO:0000256" key="4">
    <source>
        <dbReference type="ARBA" id="ARBA00022692"/>
    </source>
</evidence>
<evidence type="ECO:0000256" key="7">
    <source>
        <dbReference type="ARBA" id="ARBA00023136"/>
    </source>
</evidence>
<dbReference type="AlphaFoldDB" id="A0A060HYN0"/>
<dbReference type="PANTHER" id="PTHR11795">
    <property type="entry name" value="BRANCHED-CHAIN AMINO ACID TRANSPORT SYSTEM PERMEASE PROTEIN LIVH"/>
    <property type="match status" value="1"/>
</dbReference>
<dbReference type="RefSeq" id="WP_038688034.1">
    <property type="nucleotide sequence ID" value="NZ_CP006986.1"/>
</dbReference>
<dbReference type="GO" id="GO:0022857">
    <property type="term" value="F:transmembrane transporter activity"/>
    <property type="evidence" value="ECO:0007669"/>
    <property type="project" value="InterPro"/>
</dbReference>
<dbReference type="HOGENOM" id="CLU_039929_3_1_5"/>
<feature type="transmembrane region" description="Helical" evidence="9">
    <location>
        <begin position="200"/>
        <end position="223"/>
    </location>
</feature>
<dbReference type="Proteomes" id="UP000027180">
    <property type="component" value="Chromosome"/>
</dbReference>
<dbReference type="PANTHER" id="PTHR11795:SF445">
    <property type="entry name" value="AMINO ACID ABC TRANSPORTER PERMEASE PROTEIN"/>
    <property type="match status" value="1"/>
</dbReference>
<evidence type="ECO:0000256" key="6">
    <source>
        <dbReference type="ARBA" id="ARBA00022989"/>
    </source>
</evidence>
<keyword evidence="5" id="KW-0029">Amino-acid transport</keyword>
<keyword evidence="3" id="KW-1003">Cell membrane</keyword>
<evidence type="ECO:0000256" key="3">
    <source>
        <dbReference type="ARBA" id="ARBA00022475"/>
    </source>
</evidence>
<dbReference type="GO" id="GO:0005886">
    <property type="term" value="C:plasma membrane"/>
    <property type="evidence" value="ECO:0007669"/>
    <property type="project" value="UniProtKB-SubCell"/>
</dbReference>
<sequence>MAYLLQQLANAVPLAALYAALAFGYAVAFGVTKRADITYGAIFAFSGQILLLFTELAFNRFWLVLPAALAVGACAAIAYSLAAGIWIGRSIMLPLVSKSPNTVIVAALGIMIVLMETARLAADTRAIWLPPFLNDTVVFWSDGPFEVTLTHIQLIDTALMAAIVAVGTLILRRTAWGRLWRAVTDDPLAAELCGTSASRVFLVAYVAAALVATICGILATFYYGSMDFGAGLMFGLKVLLIAAVGGYTDPLRSAGGAAGLAVVETLWGAYGPFVWRDLVIFSLLVLLLVMSRRERVVL</sequence>
<dbReference type="KEGG" id="rei:IE4771_CH01528"/>
<evidence type="ECO:0000256" key="8">
    <source>
        <dbReference type="ARBA" id="ARBA00037998"/>
    </source>
</evidence>
<keyword evidence="4 9" id="KW-0812">Transmembrane</keyword>
<organism evidence="10">
    <name type="scientific">Rhizobium etli bv. mimosae str. IE4771</name>
    <dbReference type="NCBI Taxonomy" id="1432050"/>
    <lineage>
        <taxon>Bacteria</taxon>
        <taxon>Pseudomonadati</taxon>
        <taxon>Pseudomonadota</taxon>
        <taxon>Alphaproteobacteria</taxon>
        <taxon>Hyphomicrobiales</taxon>
        <taxon>Rhizobiaceae</taxon>
        <taxon>Rhizobium/Agrobacterium group</taxon>
        <taxon>Rhizobium</taxon>
    </lineage>
</organism>
<dbReference type="CDD" id="cd06582">
    <property type="entry name" value="TM_PBP1_LivH_like"/>
    <property type="match status" value="1"/>
</dbReference>
<comment type="subcellular location">
    <subcellularLocation>
        <location evidence="1">Cell membrane</location>
        <topology evidence="1">Multi-pass membrane protein</topology>
    </subcellularLocation>
</comment>
<keyword evidence="7 9" id="KW-0472">Membrane</keyword>
<dbReference type="GO" id="GO:0006865">
    <property type="term" value="P:amino acid transport"/>
    <property type="evidence" value="ECO:0007669"/>
    <property type="project" value="UniProtKB-KW"/>
</dbReference>
<feature type="transmembrane region" description="Helical" evidence="9">
    <location>
        <begin position="273"/>
        <end position="290"/>
    </location>
</feature>